<dbReference type="GO" id="GO:0005634">
    <property type="term" value="C:nucleus"/>
    <property type="evidence" value="ECO:0007669"/>
    <property type="project" value="TreeGrafter"/>
</dbReference>
<accession>A0AAD4KU00</accession>
<evidence type="ECO:0000256" key="1">
    <source>
        <dbReference type="ARBA" id="ARBA00022723"/>
    </source>
</evidence>
<name>A0AAD4KU00_9EURO</name>
<sequence length="789" mass="88135">MNPQSSSDTAQQRRRRPPLACEQCRRRKVRCDRNLPCTPCRRARQSLACSYAPTNHVSQDITSINIDSPAPTCSQGQPSSKKRSITSVLCGEEGENADNLGASNISSPNTQLIENLQLRVRQLEELVGACGIHPITDAVVTSSTAALEQSTVHHPNPIGQNHSSQSGRPQASESYSITAPLPRLRVSSEKSKLFGANHWINTAAQFQVIGDFTPRDVEFSFANENMADLQNAVRECAGLRRSWKTRLYNENTLPILDISSTFPDRTVCNELVQCYMRTLEPIYRLFHIPSFWEEYEQFWNNLQASPTQFAMKLGLILAIGTIFYGNPENWEHLQGLSQKWIYSAQWWLTGPSGPATFNLDGIQICCLIILSRQVGCLSTPLWISAASLLRMAMMIGLHRNTTLFPTLSPFQVEMRKRLWATVVELSVQSVMDSGVPCALSLDDGDSEGPSNIDDNDISLGSKSQVIPKGNRVLTDSSVQILLGRSLHVRLEIARLINKTSRADLTYDTTLKLGNELRAACREVSAFFQAHSSTRNKHETGVTDFHRRFIDMMLRRYILFLHRPFMIEARKDARYYLSRKICVESCIVMASYTEKLDEASEDSIDLSRLTFAGNISFKGPLCMDVISVLGFEILMQIEEGDSLGTIKTPTSQTGNDILDELATATRAPLLKCLMRIKDQLEQTFTFGIPSLKRYTYAAAILSLIRTMENGLPLKPTIYEDATASLKTCVALLKKYQADRNQTVPIEAAQSDDVENISSLFSLDDWDSSTDLDFSDLLGFPGLFDQPPHSG</sequence>
<dbReference type="Gene3D" id="4.10.240.10">
    <property type="entry name" value="Zn(2)-C6 fungal-type DNA-binding domain"/>
    <property type="match status" value="1"/>
</dbReference>
<keyword evidence="3" id="KW-0805">Transcription regulation</keyword>
<dbReference type="GO" id="GO:0006351">
    <property type="term" value="P:DNA-templated transcription"/>
    <property type="evidence" value="ECO:0007669"/>
    <property type="project" value="InterPro"/>
</dbReference>
<dbReference type="AlphaFoldDB" id="A0AAD4KU00"/>
<evidence type="ECO:0000256" key="7">
    <source>
        <dbReference type="SAM" id="MobiDB-lite"/>
    </source>
</evidence>
<dbReference type="CDD" id="cd00067">
    <property type="entry name" value="GAL4"/>
    <property type="match status" value="1"/>
</dbReference>
<gene>
    <name evidence="9" type="ORF">BGW36DRAFT_137076</name>
</gene>
<evidence type="ECO:0000256" key="3">
    <source>
        <dbReference type="ARBA" id="ARBA00023015"/>
    </source>
</evidence>
<dbReference type="SMART" id="SM00906">
    <property type="entry name" value="Fungal_trans"/>
    <property type="match status" value="1"/>
</dbReference>
<dbReference type="EMBL" id="JAJTJA010000004">
    <property type="protein sequence ID" value="KAH8700842.1"/>
    <property type="molecule type" value="Genomic_DNA"/>
</dbReference>
<dbReference type="PANTHER" id="PTHR31944">
    <property type="entry name" value="HEME-RESPONSIVE ZINC FINGER TRANSCRIPTION FACTOR HAP1"/>
    <property type="match status" value="1"/>
</dbReference>
<evidence type="ECO:0000256" key="4">
    <source>
        <dbReference type="ARBA" id="ARBA00023125"/>
    </source>
</evidence>
<keyword evidence="1" id="KW-0479">Metal-binding</keyword>
<protein>
    <recommendedName>
        <fullName evidence="8">Zn(2)-C6 fungal-type domain-containing protein</fullName>
    </recommendedName>
</protein>
<dbReference type="InterPro" id="IPR051430">
    <property type="entry name" value="Fungal_TF_Env_Response"/>
</dbReference>
<keyword evidence="6" id="KW-0539">Nucleus</keyword>
<evidence type="ECO:0000313" key="9">
    <source>
        <dbReference type="EMBL" id="KAH8700842.1"/>
    </source>
</evidence>
<organism evidence="9 10">
    <name type="scientific">Talaromyces proteolyticus</name>
    <dbReference type="NCBI Taxonomy" id="1131652"/>
    <lineage>
        <taxon>Eukaryota</taxon>
        <taxon>Fungi</taxon>
        <taxon>Dikarya</taxon>
        <taxon>Ascomycota</taxon>
        <taxon>Pezizomycotina</taxon>
        <taxon>Eurotiomycetes</taxon>
        <taxon>Eurotiomycetidae</taxon>
        <taxon>Eurotiales</taxon>
        <taxon>Trichocomaceae</taxon>
        <taxon>Talaromyces</taxon>
        <taxon>Talaromyces sect. Bacilispori</taxon>
    </lineage>
</organism>
<dbReference type="InterPro" id="IPR001138">
    <property type="entry name" value="Zn2Cys6_DnaBD"/>
</dbReference>
<proteinExistence type="predicted"/>
<dbReference type="PROSITE" id="PS50048">
    <property type="entry name" value="ZN2_CY6_FUNGAL_2"/>
    <property type="match status" value="1"/>
</dbReference>
<dbReference type="GeneID" id="70239694"/>
<evidence type="ECO:0000256" key="2">
    <source>
        <dbReference type="ARBA" id="ARBA00022833"/>
    </source>
</evidence>
<dbReference type="PROSITE" id="PS00463">
    <property type="entry name" value="ZN2_CY6_FUNGAL_1"/>
    <property type="match status" value="1"/>
</dbReference>
<keyword evidence="10" id="KW-1185">Reference proteome</keyword>
<comment type="caution">
    <text evidence="9">The sequence shown here is derived from an EMBL/GenBank/DDBJ whole genome shotgun (WGS) entry which is preliminary data.</text>
</comment>
<evidence type="ECO:0000313" key="10">
    <source>
        <dbReference type="Proteomes" id="UP001201262"/>
    </source>
</evidence>
<dbReference type="CDD" id="cd12148">
    <property type="entry name" value="fungal_TF_MHR"/>
    <property type="match status" value="1"/>
</dbReference>
<dbReference type="GO" id="GO:0001228">
    <property type="term" value="F:DNA-binding transcription activator activity, RNA polymerase II-specific"/>
    <property type="evidence" value="ECO:0007669"/>
    <property type="project" value="TreeGrafter"/>
</dbReference>
<keyword evidence="5" id="KW-0804">Transcription</keyword>
<evidence type="ECO:0000256" key="5">
    <source>
        <dbReference type="ARBA" id="ARBA00023163"/>
    </source>
</evidence>
<dbReference type="RefSeq" id="XP_046074548.1">
    <property type="nucleotide sequence ID" value="XM_046209407.1"/>
</dbReference>
<feature type="domain" description="Zn(2)-C6 fungal-type" evidence="8">
    <location>
        <begin position="20"/>
        <end position="51"/>
    </location>
</feature>
<dbReference type="Pfam" id="PF04082">
    <property type="entry name" value="Fungal_trans"/>
    <property type="match status" value="1"/>
</dbReference>
<keyword evidence="4" id="KW-0238">DNA-binding</keyword>
<dbReference type="GO" id="GO:0008270">
    <property type="term" value="F:zinc ion binding"/>
    <property type="evidence" value="ECO:0007669"/>
    <property type="project" value="InterPro"/>
</dbReference>
<keyword evidence="2" id="KW-0862">Zinc</keyword>
<evidence type="ECO:0000259" key="8">
    <source>
        <dbReference type="PROSITE" id="PS50048"/>
    </source>
</evidence>
<dbReference type="InterPro" id="IPR007219">
    <property type="entry name" value="XnlR_reg_dom"/>
</dbReference>
<dbReference type="GO" id="GO:0000978">
    <property type="term" value="F:RNA polymerase II cis-regulatory region sequence-specific DNA binding"/>
    <property type="evidence" value="ECO:0007669"/>
    <property type="project" value="TreeGrafter"/>
</dbReference>
<dbReference type="SMART" id="SM00066">
    <property type="entry name" value="GAL4"/>
    <property type="match status" value="1"/>
</dbReference>
<evidence type="ECO:0000256" key="6">
    <source>
        <dbReference type="ARBA" id="ARBA00023242"/>
    </source>
</evidence>
<feature type="region of interest" description="Disordered" evidence="7">
    <location>
        <begin position="152"/>
        <end position="175"/>
    </location>
</feature>
<dbReference type="Pfam" id="PF00172">
    <property type="entry name" value="Zn_clus"/>
    <property type="match status" value="1"/>
</dbReference>
<dbReference type="SUPFAM" id="SSF57701">
    <property type="entry name" value="Zn2/Cys6 DNA-binding domain"/>
    <property type="match status" value="1"/>
</dbReference>
<dbReference type="InterPro" id="IPR036864">
    <property type="entry name" value="Zn2-C6_fun-type_DNA-bd_sf"/>
</dbReference>
<dbReference type="PANTHER" id="PTHR31944:SF129">
    <property type="entry name" value="ASPYRIDONES CLUSTER REGULATOR APDR-RELATED"/>
    <property type="match status" value="1"/>
</dbReference>
<dbReference type="Proteomes" id="UP001201262">
    <property type="component" value="Unassembled WGS sequence"/>
</dbReference>
<reference evidence="9" key="1">
    <citation type="submission" date="2021-12" db="EMBL/GenBank/DDBJ databases">
        <title>Convergent genome expansion in fungi linked to evolution of root-endophyte symbiosis.</title>
        <authorList>
            <consortium name="DOE Joint Genome Institute"/>
            <person name="Ke Y.-H."/>
            <person name="Bonito G."/>
            <person name="Liao H.-L."/>
            <person name="Looney B."/>
            <person name="Rojas-Flechas A."/>
            <person name="Nash J."/>
            <person name="Hameed K."/>
            <person name="Schadt C."/>
            <person name="Martin F."/>
            <person name="Crous P.W."/>
            <person name="Miettinen O."/>
            <person name="Magnuson J.K."/>
            <person name="Labbe J."/>
            <person name="Jacobson D."/>
            <person name="Doktycz M.J."/>
            <person name="Veneault-Fourrey C."/>
            <person name="Kuo A."/>
            <person name="Mondo S."/>
            <person name="Calhoun S."/>
            <person name="Riley R."/>
            <person name="Ohm R."/>
            <person name="LaButti K."/>
            <person name="Andreopoulos B."/>
            <person name="Pangilinan J."/>
            <person name="Nolan M."/>
            <person name="Tritt A."/>
            <person name="Clum A."/>
            <person name="Lipzen A."/>
            <person name="Daum C."/>
            <person name="Barry K."/>
            <person name="Grigoriev I.V."/>
            <person name="Vilgalys R."/>
        </authorList>
    </citation>
    <scope>NUCLEOTIDE SEQUENCE</scope>
    <source>
        <strain evidence="9">PMI_201</strain>
    </source>
</reference>